<gene>
    <name evidence="4" type="ORF">Tci_039722</name>
</gene>
<accession>A0A6L2M564</accession>
<name>A0A6L2M564_TANCI</name>
<organism evidence="4">
    <name type="scientific">Tanacetum cinerariifolium</name>
    <name type="common">Dalmatian daisy</name>
    <name type="synonym">Chrysanthemum cinerariifolium</name>
    <dbReference type="NCBI Taxonomy" id="118510"/>
    <lineage>
        <taxon>Eukaryota</taxon>
        <taxon>Viridiplantae</taxon>
        <taxon>Streptophyta</taxon>
        <taxon>Embryophyta</taxon>
        <taxon>Tracheophyta</taxon>
        <taxon>Spermatophyta</taxon>
        <taxon>Magnoliopsida</taxon>
        <taxon>eudicotyledons</taxon>
        <taxon>Gunneridae</taxon>
        <taxon>Pentapetalae</taxon>
        <taxon>asterids</taxon>
        <taxon>campanulids</taxon>
        <taxon>Asterales</taxon>
        <taxon>Asteraceae</taxon>
        <taxon>Asteroideae</taxon>
        <taxon>Anthemideae</taxon>
        <taxon>Anthemidinae</taxon>
        <taxon>Tanacetum</taxon>
    </lineage>
</organism>
<sequence>MLTMRARRFLQKTGRNLDANGPTSMGFDMNKVECYNCHKKGHFARECRSLKDSRRTVVAEPQRRNVPVETSTSNALVSQSWCRWGDEGGGVRCDVVAVPHGGEDAMAVVDLWCGDGVGGCGDGGGALRPEAYGEVFNDGLGSVKRSWCQWGDEGGGVCCDVAAVPNGGEDAMAVVDLWCGDGVGGCGDGGGWWGAVDCGGHGGCGVRRWRRVGESGVVDQIDREKESVFGFTGKARRKKVSDGGGGGDRRRPAGGRRRLPELIERVKGVCVSFLL</sequence>
<dbReference type="InterPro" id="IPR001878">
    <property type="entry name" value="Znf_CCHC"/>
</dbReference>
<dbReference type="Pfam" id="PF00098">
    <property type="entry name" value="zf-CCHC"/>
    <property type="match status" value="1"/>
</dbReference>
<feature type="domain" description="CCHC-type" evidence="3">
    <location>
        <begin position="34"/>
        <end position="49"/>
    </location>
</feature>
<protein>
    <recommendedName>
        <fullName evidence="3">CCHC-type domain-containing protein</fullName>
    </recommendedName>
</protein>
<dbReference type="GO" id="GO:0008270">
    <property type="term" value="F:zinc ion binding"/>
    <property type="evidence" value="ECO:0007669"/>
    <property type="project" value="UniProtKB-KW"/>
</dbReference>
<dbReference type="PROSITE" id="PS50158">
    <property type="entry name" value="ZF_CCHC"/>
    <property type="match status" value="1"/>
</dbReference>
<dbReference type="InterPro" id="IPR036875">
    <property type="entry name" value="Znf_CCHC_sf"/>
</dbReference>
<reference evidence="4" key="1">
    <citation type="journal article" date="2019" name="Sci. Rep.">
        <title>Draft genome of Tanacetum cinerariifolium, the natural source of mosquito coil.</title>
        <authorList>
            <person name="Yamashiro T."/>
            <person name="Shiraishi A."/>
            <person name="Satake H."/>
            <person name="Nakayama K."/>
        </authorList>
    </citation>
    <scope>NUCLEOTIDE SEQUENCE</scope>
</reference>
<keyword evidence="1" id="KW-0479">Metal-binding</keyword>
<evidence type="ECO:0000256" key="1">
    <source>
        <dbReference type="PROSITE-ProRule" id="PRU00047"/>
    </source>
</evidence>
<dbReference type="GO" id="GO:0003676">
    <property type="term" value="F:nucleic acid binding"/>
    <property type="evidence" value="ECO:0007669"/>
    <property type="project" value="InterPro"/>
</dbReference>
<dbReference type="SMART" id="SM00343">
    <property type="entry name" value="ZnF_C2HC"/>
    <property type="match status" value="1"/>
</dbReference>
<evidence type="ECO:0000259" key="3">
    <source>
        <dbReference type="PROSITE" id="PS50158"/>
    </source>
</evidence>
<comment type="caution">
    <text evidence="4">The sequence shown here is derived from an EMBL/GenBank/DDBJ whole genome shotgun (WGS) entry which is preliminary data.</text>
</comment>
<dbReference type="Gene3D" id="4.10.60.10">
    <property type="entry name" value="Zinc finger, CCHC-type"/>
    <property type="match status" value="1"/>
</dbReference>
<evidence type="ECO:0000256" key="2">
    <source>
        <dbReference type="SAM" id="MobiDB-lite"/>
    </source>
</evidence>
<dbReference type="AlphaFoldDB" id="A0A6L2M564"/>
<feature type="region of interest" description="Disordered" evidence="2">
    <location>
        <begin position="236"/>
        <end position="257"/>
    </location>
</feature>
<evidence type="ECO:0000313" key="4">
    <source>
        <dbReference type="EMBL" id="GEU67744.1"/>
    </source>
</evidence>
<dbReference type="SUPFAM" id="SSF57756">
    <property type="entry name" value="Retrovirus zinc finger-like domains"/>
    <property type="match status" value="1"/>
</dbReference>
<keyword evidence="1" id="KW-0863">Zinc-finger</keyword>
<keyword evidence="1" id="KW-0862">Zinc</keyword>
<proteinExistence type="predicted"/>
<dbReference type="EMBL" id="BKCJ010005621">
    <property type="protein sequence ID" value="GEU67744.1"/>
    <property type="molecule type" value="Genomic_DNA"/>
</dbReference>